<dbReference type="AlphaFoldDB" id="A0A383EYE8"/>
<evidence type="ECO:0008006" key="2">
    <source>
        <dbReference type="Google" id="ProtNLM"/>
    </source>
</evidence>
<accession>A0A383EYE8</accession>
<name>A0A383EYE8_9ZZZZ</name>
<evidence type="ECO:0000313" key="1">
    <source>
        <dbReference type="EMBL" id="SVE61972.1"/>
    </source>
</evidence>
<dbReference type="Gene3D" id="3.30.420.240">
    <property type="match status" value="1"/>
</dbReference>
<proteinExistence type="predicted"/>
<feature type="non-terminal residue" evidence="1">
    <location>
        <position position="1"/>
    </location>
</feature>
<reference evidence="1" key="1">
    <citation type="submission" date="2018-05" db="EMBL/GenBank/DDBJ databases">
        <authorList>
            <person name="Lanie J.A."/>
            <person name="Ng W.-L."/>
            <person name="Kazmierczak K.M."/>
            <person name="Andrzejewski T.M."/>
            <person name="Davidsen T.M."/>
            <person name="Wayne K.J."/>
            <person name="Tettelin H."/>
            <person name="Glass J.I."/>
            <person name="Rusch D."/>
            <person name="Podicherti R."/>
            <person name="Tsui H.-C.T."/>
            <person name="Winkler M.E."/>
        </authorList>
    </citation>
    <scope>NUCLEOTIDE SEQUENCE</scope>
</reference>
<organism evidence="1">
    <name type="scientific">marine metagenome</name>
    <dbReference type="NCBI Taxonomy" id="408172"/>
    <lineage>
        <taxon>unclassified sequences</taxon>
        <taxon>metagenomes</taxon>
        <taxon>ecological metagenomes</taxon>
    </lineage>
</organism>
<protein>
    <recommendedName>
        <fullName evidence="2">Terminase large subunit gp17-like C-terminal domain-containing protein</fullName>
    </recommendedName>
</protein>
<dbReference type="EMBL" id="UINC01230024">
    <property type="protein sequence ID" value="SVE61972.1"/>
    <property type="molecule type" value="Genomic_DNA"/>
</dbReference>
<gene>
    <name evidence="1" type="ORF">METZ01_LOCUS514826</name>
</gene>
<sequence length="229" mass="25939">EPSTLLVGRSGKRYVLGIDPNMSDSPSADYFAIAVMEIDDDTGLGTLVHSYAGLGNLSNHVKYLAYLFQAFNIVFVCLDNAGSDTFLDSCNESQYFKDIRTELKTVPLNSDAEGLDYQKSLKQAKIKYNLENNQICFNQVFTTAFIRRANEYLQACIDYRKVLFASRTASNETFFNRTSTLRLPSPKKTIFTGDRKDWTMLDFIEHQDDMISQTKKQCSLVEHKATARG</sequence>
<feature type="non-terminal residue" evidence="1">
    <location>
        <position position="229"/>
    </location>
</feature>